<feature type="domain" description="Potassium channel voltage dependent KCNQ C-terminal" evidence="14">
    <location>
        <begin position="389"/>
        <end position="478"/>
    </location>
</feature>
<dbReference type="PANTHER" id="PTHR47735:SF9">
    <property type="entry name" value="POTASSIUM VOLTAGE-GATED CHANNEL SUBFAMILY KQT MEMBER 4-LIKE ISOFORM X1"/>
    <property type="match status" value="1"/>
</dbReference>
<dbReference type="Pfam" id="PF00520">
    <property type="entry name" value="Ion_trans"/>
    <property type="match status" value="1"/>
</dbReference>
<feature type="compositionally biased region" description="Basic residues" evidence="11">
    <location>
        <begin position="498"/>
        <end position="507"/>
    </location>
</feature>
<dbReference type="InterPro" id="IPR003937">
    <property type="entry name" value="K_chnl_volt-dep_KCNQ"/>
</dbReference>
<evidence type="ECO:0000256" key="11">
    <source>
        <dbReference type="SAM" id="MobiDB-lite"/>
    </source>
</evidence>
<keyword evidence="2" id="KW-0813">Transport</keyword>
<evidence type="ECO:0000259" key="13">
    <source>
        <dbReference type="Pfam" id="PF00520"/>
    </source>
</evidence>
<feature type="transmembrane region" description="Helical" evidence="12">
    <location>
        <begin position="40"/>
        <end position="60"/>
    </location>
</feature>
<evidence type="ECO:0000259" key="14">
    <source>
        <dbReference type="Pfam" id="PF03520"/>
    </source>
</evidence>
<dbReference type="Gene3D" id="6.10.140.1910">
    <property type="match status" value="2"/>
</dbReference>
<sequence>MDAPPLYSASDESNRNSNLPTLRFHVKVIADFAIRDPLPILQEVGLVFVLSTECILRVWSAGCRSRYQGFSGRLRFIRRPLVVLDIVVATASSLIIIVGSSHAKFMKPALPGLRFIQILRLVRLDRRGNSWKLLGSVVWAHRQELLTTWYIGFLAVMSLSFVVYTMEHERNSTDYGTLPDALWYGLVTLTTVGYGDKTPESWSGKMAAATCAIVGISFFALPAGILGSGFALQVQQQQRQKHFARRRHPAAQLIQCLWRCYAADPNSSSIATWKPHLRPVNSPRLAAKRKQAWKCHLRSSNFPRSREIEPIKCPGSFRTNNLISRLSIKRNANSPMLHRHSERMKKANSSDVYYGEHEEKRRTLNVSLSNDSHHSFREQESMRSTHSLQRNYHNQSAEWDVPIGVTKLTESHKNAIRAIRKIKYFVARRKFKEAFRPYDVKDVIEQYSSGHTDMLARIKSLQSRLDQIVGKPGGEKRKVRGSGDLELYDPTRRDTPNRRRRRARTTRRGIEAPKDNIEPIPRGFARRRGWSSFQRTREVEPAVESSSSSATSPAETTVRKLSASHPTLVPDPDAPDDGGNVRCHSEFIQTDNNPEVTVNSTSPKRLGRNSIKSRGQDSKVTRVKCHEIPALNIPEPDETTPFLEEPSGNLEVLQIMEPETRL</sequence>
<evidence type="ECO:0000256" key="9">
    <source>
        <dbReference type="ARBA" id="ARBA00023303"/>
    </source>
</evidence>
<dbReference type="PRINTS" id="PR01459">
    <property type="entry name" value="KCNQCHANNEL"/>
</dbReference>
<evidence type="ECO:0000256" key="12">
    <source>
        <dbReference type="SAM" id="Phobius"/>
    </source>
</evidence>
<evidence type="ECO:0000256" key="1">
    <source>
        <dbReference type="ARBA" id="ARBA00004651"/>
    </source>
</evidence>
<dbReference type="GO" id="GO:0008076">
    <property type="term" value="C:voltage-gated potassium channel complex"/>
    <property type="evidence" value="ECO:0007669"/>
    <property type="project" value="TreeGrafter"/>
</dbReference>
<dbReference type="PANTHER" id="PTHR47735">
    <property type="entry name" value="POTASSIUM VOLTAGE-GATED CHANNEL SUBFAMILY KQT MEMBER 4"/>
    <property type="match status" value="1"/>
</dbReference>
<evidence type="ECO:0000256" key="10">
    <source>
        <dbReference type="ARBA" id="ARBA00034430"/>
    </source>
</evidence>
<evidence type="ECO:0000256" key="2">
    <source>
        <dbReference type="ARBA" id="ARBA00022448"/>
    </source>
</evidence>
<feature type="compositionally biased region" description="Low complexity" evidence="11">
    <location>
        <begin position="542"/>
        <end position="556"/>
    </location>
</feature>
<feature type="compositionally biased region" description="Basic and acidic residues" evidence="11">
    <location>
        <begin position="508"/>
        <end position="517"/>
    </location>
</feature>
<evidence type="ECO:0000313" key="15">
    <source>
        <dbReference type="EMBL" id="PIK55940.1"/>
    </source>
</evidence>
<name>A0A2G8L729_STIJA</name>
<dbReference type="EMBL" id="MRZV01000194">
    <property type="protein sequence ID" value="PIK55940.1"/>
    <property type="molecule type" value="Genomic_DNA"/>
</dbReference>
<evidence type="ECO:0000256" key="4">
    <source>
        <dbReference type="ARBA" id="ARBA00022692"/>
    </source>
</evidence>
<keyword evidence="8 12" id="KW-0472">Membrane</keyword>
<reference evidence="15 16" key="1">
    <citation type="journal article" date="2017" name="PLoS Biol.">
        <title>The sea cucumber genome provides insights into morphological evolution and visceral regeneration.</title>
        <authorList>
            <person name="Zhang X."/>
            <person name="Sun L."/>
            <person name="Yuan J."/>
            <person name="Sun Y."/>
            <person name="Gao Y."/>
            <person name="Zhang L."/>
            <person name="Li S."/>
            <person name="Dai H."/>
            <person name="Hamel J.F."/>
            <person name="Liu C."/>
            <person name="Yu Y."/>
            <person name="Liu S."/>
            <person name="Lin W."/>
            <person name="Guo K."/>
            <person name="Jin S."/>
            <person name="Xu P."/>
            <person name="Storey K.B."/>
            <person name="Huan P."/>
            <person name="Zhang T."/>
            <person name="Zhou Y."/>
            <person name="Zhang J."/>
            <person name="Lin C."/>
            <person name="Li X."/>
            <person name="Xing L."/>
            <person name="Huo D."/>
            <person name="Sun M."/>
            <person name="Wang L."/>
            <person name="Mercier A."/>
            <person name="Li F."/>
            <person name="Yang H."/>
            <person name="Xiang J."/>
        </authorList>
    </citation>
    <scope>NUCLEOTIDE SEQUENCE [LARGE SCALE GENOMIC DNA]</scope>
    <source>
        <strain evidence="15">Shaxun</strain>
        <tissue evidence="15">Muscle</tissue>
    </source>
</reference>
<dbReference type="AlphaFoldDB" id="A0A2G8L729"/>
<dbReference type="STRING" id="307972.A0A2G8L729"/>
<protein>
    <submittedName>
        <fullName evidence="15">Putative potassium voltage-gated channel subfamily KQT member 4 isoform X1</fullName>
    </submittedName>
</protein>
<keyword evidence="4 12" id="KW-0812">Transmembrane</keyword>
<dbReference type="InterPro" id="IPR013821">
    <property type="entry name" value="K_chnl_volt-dep_KCNQ_C"/>
</dbReference>
<comment type="catalytic activity">
    <reaction evidence="10">
        <text>K(+)(in) = K(+)(out)</text>
        <dbReference type="Rhea" id="RHEA:29463"/>
        <dbReference type="ChEBI" id="CHEBI:29103"/>
    </reaction>
</comment>
<dbReference type="InterPro" id="IPR005821">
    <property type="entry name" value="Ion_trans_dom"/>
</dbReference>
<feature type="region of interest" description="Disordered" evidence="11">
    <location>
        <begin position="471"/>
        <end position="576"/>
    </location>
</feature>
<evidence type="ECO:0000256" key="8">
    <source>
        <dbReference type="ARBA" id="ARBA00023136"/>
    </source>
</evidence>
<feature type="transmembrane region" description="Helical" evidence="12">
    <location>
        <begin position="147"/>
        <end position="166"/>
    </location>
</feature>
<evidence type="ECO:0000256" key="3">
    <source>
        <dbReference type="ARBA" id="ARBA00022475"/>
    </source>
</evidence>
<keyword evidence="3" id="KW-1003">Cell membrane</keyword>
<comment type="caution">
    <text evidence="15">The sequence shown here is derived from an EMBL/GenBank/DDBJ whole genome shotgun (WGS) entry which is preliminary data.</text>
</comment>
<dbReference type="Proteomes" id="UP000230750">
    <property type="component" value="Unassembled WGS sequence"/>
</dbReference>
<dbReference type="Gene3D" id="1.10.287.70">
    <property type="match status" value="1"/>
</dbReference>
<feature type="compositionally biased region" description="Polar residues" evidence="11">
    <location>
        <begin position="593"/>
        <end position="603"/>
    </location>
</feature>
<evidence type="ECO:0000256" key="7">
    <source>
        <dbReference type="ARBA" id="ARBA00023065"/>
    </source>
</evidence>
<evidence type="ECO:0000256" key="5">
    <source>
        <dbReference type="ARBA" id="ARBA00022958"/>
    </source>
</evidence>
<keyword evidence="9" id="KW-0407">Ion channel</keyword>
<evidence type="ECO:0000313" key="16">
    <source>
        <dbReference type="Proteomes" id="UP000230750"/>
    </source>
</evidence>
<dbReference type="GO" id="GO:0005249">
    <property type="term" value="F:voltage-gated potassium channel activity"/>
    <property type="evidence" value="ECO:0007669"/>
    <property type="project" value="InterPro"/>
</dbReference>
<keyword evidence="6 12" id="KW-1133">Transmembrane helix</keyword>
<feature type="region of interest" description="Disordered" evidence="11">
    <location>
        <begin position="593"/>
        <end position="620"/>
    </location>
</feature>
<keyword evidence="5" id="KW-0630">Potassium</keyword>
<feature type="transmembrane region" description="Helical" evidence="12">
    <location>
        <begin position="207"/>
        <end position="232"/>
    </location>
</feature>
<organism evidence="15 16">
    <name type="scientific">Stichopus japonicus</name>
    <name type="common">Sea cucumber</name>
    <dbReference type="NCBI Taxonomy" id="307972"/>
    <lineage>
        <taxon>Eukaryota</taxon>
        <taxon>Metazoa</taxon>
        <taxon>Echinodermata</taxon>
        <taxon>Eleutherozoa</taxon>
        <taxon>Echinozoa</taxon>
        <taxon>Holothuroidea</taxon>
        <taxon>Aspidochirotacea</taxon>
        <taxon>Aspidochirotida</taxon>
        <taxon>Stichopodidae</taxon>
        <taxon>Apostichopus</taxon>
    </lineage>
</organism>
<keyword evidence="7" id="KW-0406">Ion transport</keyword>
<proteinExistence type="predicted"/>
<dbReference type="Pfam" id="PF03520">
    <property type="entry name" value="KCNQ_channel"/>
    <property type="match status" value="1"/>
</dbReference>
<keyword evidence="16" id="KW-1185">Reference proteome</keyword>
<dbReference type="PRINTS" id="PR00169">
    <property type="entry name" value="KCHANNEL"/>
</dbReference>
<gene>
    <name evidence="15" type="ORF">BSL78_07136</name>
</gene>
<comment type="subcellular location">
    <subcellularLocation>
        <location evidence="1">Cell membrane</location>
        <topology evidence="1">Multi-pass membrane protein</topology>
    </subcellularLocation>
</comment>
<feature type="transmembrane region" description="Helical" evidence="12">
    <location>
        <begin position="81"/>
        <end position="103"/>
    </location>
</feature>
<dbReference type="SUPFAM" id="SSF81324">
    <property type="entry name" value="Voltage-gated potassium channels"/>
    <property type="match status" value="1"/>
</dbReference>
<feature type="domain" description="Ion transport" evidence="13">
    <location>
        <begin position="44"/>
        <end position="238"/>
    </location>
</feature>
<accession>A0A2G8L729</accession>
<evidence type="ECO:0000256" key="6">
    <source>
        <dbReference type="ARBA" id="ARBA00022989"/>
    </source>
</evidence>
<dbReference type="OrthoDB" id="8879391at2759"/>